<feature type="domain" description="GmrSD restriction endonucleases N-terminal" evidence="1">
    <location>
        <begin position="19"/>
        <end position="167"/>
    </location>
</feature>
<dbReference type="PANTHER" id="PTHR39639:SF1">
    <property type="entry name" value="DUF262 DOMAIN-CONTAINING PROTEIN"/>
    <property type="match status" value="1"/>
</dbReference>
<name>A0A9Q4EXL1_MEDGN</name>
<dbReference type="EMBL" id="JAPRAY010000002">
    <property type="protein sequence ID" value="MCZ0666195.1"/>
    <property type="molecule type" value="Genomic_DNA"/>
</dbReference>
<dbReference type="PANTHER" id="PTHR39639">
    <property type="entry name" value="CHROMOSOME 16, WHOLE GENOME SHOTGUN SEQUENCE"/>
    <property type="match status" value="1"/>
</dbReference>
<proteinExistence type="predicted"/>
<evidence type="ECO:0000259" key="1">
    <source>
        <dbReference type="Pfam" id="PF03235"/>
    </source>
</evidence>
<dbReference type="RefSeq" id="WP_268803228.1">
    <property type="nucleotide sequence ID" value="NZ_JAPRAY010000002.1"/>
</dbReference>
<gene>
    <name evidence="2" type="ORF">OZZ17_01395</name>
</gene>
<dbReference type="Pfam" id="PF03235">
    <property type="entry name" value="GmrSD_N"/>
    <property type="match status" value="1"/>
</dbReference>
<dbReference type="AlphaFoldDB" id="A0A9Q4EXL1"/>
<evidence type="ECO:0000313" key="3">
    <source>
        <dbReference type="Proteomes" id="UP001079535"/>
    </source>
</evidence>
<comment type="caution">
    <text evidence="2">The sequence shown here is derived from an EMBL/GenBank/DDBJ whole genome shotgun (WGS) entry which is preliminary data.</text>
</comment>
<dbReference type="InterPro" id="IPR004919">
    <property type="entry name" value="GmrSD_N"/>
</dbReference>
<reference evidence="2" key="1">
    <citation type="submission" date="2022-11" db="EMBL/GenBank/DDBJ databases">
        <title>Temperate bacteriophages infecting mucin-degrading bacterium Ruminococcus gnavus from the human gut.</title>
        <authorList>
            <person name="Buttimer C."/>
        </authorList>
    </citation>
    <scope>NUCLEOTIDE SEQUENCE</scope>
    <source>
        <strain evidence="2">CCUG 49994</strain>
    </source>
</reference>
<protein>
    <submittedName>
        <fullName evidence="2">DUF262 domain-containing protein</fullName>
    </submittedName>
</protein>
<sequence length="383" mass="45683">MANKFSRNTMKITQIYNGFKDEELVVDKTYQRKKVWGDKDNIRLIETILLDLVIPEIFMWDYDTDPNTGKTITHIVDGQQRINAIFEYIAGKYKLQKKHLIDEEIKKKYADRYFYELDDDTKKAIWSYEMSIVNLDKHFSKDEVRNMFYRLNLTDYSLNEQEKRKSWDSEFGKVSEQLANEIFWQDYKIFSTADVRRMRDVEYCSSILLLAREGILDQTKGDRLDQIYRELGEEYVDSKEDIEKVHNAMELIKIITEDKTNGFVNKKIQMYTLFCVMFDFSEKKISISQDMVEKLKIFIQCYTLFKNEYEIESESTEEQRTIEYLKKYKLASSEGVNKIGNRMIRFEVLKKVLLQTDGIETDIFEKTARKMEKMNSSEEETDG</sequence>
<organism evidence="2 3">
    <name type="scientific">Mediterraneibacter gnavus</name>
    <name type="common">Ruminococcus gnavus</name>
    <dbReference type="NCBI Taxonomy" id="33038"/>
    <lineage>
        <taxon>Bacteria</taxon>
        <taxon>Bacillati</taxon>
        <taxon>Bacillota</taxon>
        <taxon>Clostridia</taxon>
        <taxon>Lachnospirales</taxon>
        <taxon>Lachnospiraceae</taxon>
        <taxon>Mediterraneibacter</taxon>
    </lineage>
</organism>
<accession>A0A9Q4EXL1</accession>
<evidence type="ECO:0000313" key="2">
    <source>
        <dbReference type="EMBL" id="MCZ0666195.1"/>
    </source>
</evidence>
<dbReference type="Proteomes" id="UP001079535">
    <property type="component" value="Unassembled WGS sequence"/>
</dbReference>